<protein>
    <submittedName>
        <fullName evidence="2">Uncharacterized protein</fullName>
    </submittedName>
</protein>
<organism evidence="2 3">
    <name type="scientific">Paenibacillus uliginis N3/975</name>
    <dbReference type="NCBI Taxonomy" id="1313296"/>
    <lineage>
        <taxon>Bacteria</taxon>
        <taxon>Bacillati</taxon>
        <taxon>Bacillota</taxon>
        <taxon>Bacilli</taxon>
        <taxon>Bacillales</taxon>
        <taxon>Paenibacillaceae</taxon>
        <taxon>Paenibacillus</taxon>
    </lineage>
</organism>
<gene>
    <name evidence="2" type="ORF">SAMN05661091_4087</name>
</gene>
<dbReference type="STRING" id="1313296.SAMN05661091_4087"/>
<evidence type="ECO:0000313" key="3">
    <source>
        <dbReference type="Proteomes" id="UP000192940"/>
    </source>
</evidence>
<dbReference type="RefSeq" id="WP_208914863.1">
    <property type="nucleotide sequence ID" value="NZ_LT840184.1"/>
</dbReference>
<feature type="transmembrane region" description="Helical" evidence="1">
    <location>
        <begin position="6"/>
        <end position="24"/>
    </location>
</feature>
<evidence type="ECO:0000313" key="2">
    <source>
        <dbReference type="EMBL" id="SMF88055.1"/>
    </source>
</evidence>
<sequence length="76" mass="8614">MLVLDLFVMLLGLFVTVLAFLFLLKPDSDWVRWIKKIPEDVTLDDADLLRFRIIGLLNIGVGAALIVGSILKIFVW</sequence>
<accession>A0A1X7HJY2</accession>
<keyword evidence="1" id="KW-0472">Membrane</keyword>
<reference evidence="2 3" key="1">
    <citation type="submission" date="2017-04" db="EMBL/GenBank/DDBJ databases">
        <authorList>
            <person name="Afonso C.L."/>
            <person name="Miller P.J."/>
            <person name="Scott M.A."/>
            <person name="Spackman E."/>
            <person name="Goraichik I."/>
            <person name="Dimitrov K.M."/>
            <person name="Suarez D.L."/>
            <person name="Swayne D.E."/>
        </authorList>
    </citation>
    <scope>NUCLEOTIDE SEQUENCE [LARGE SCALE GENOMIC DNA]</scope>
    <source>
        <strain evidence="2 3">N3/975</strain>
    </source>
</reference>
<keyword evidence="1" id="KW-1133">Transmembrane helix</keyword>
<dbReference type="EMBL" id="LT840184">
    <property type="protein sequence ID" value="SMF88055.1"/>
    <property type="molecule type" value="Genomic_DNA"/>
</dbReference>
<dbReference type="Proteomes" id="UP000192940">
    <property type="component" value="Chromosome I"/>
</dbReference>
<evidence type="ECO:0000256" key="1">
    <source>
        <dbReference type="SAM" id="Phobius"/>
    </source>
</evidence>
<feature type="transmembrane region" description="Helical" evidence="1">
    <location>
        <begin position="53"/>
        <end position="75"/>
    </location>
</feature>
<keyword evidence="1" id="KW-0812">Transmembrane</keyword>
<keyword evidence="3" id="KW-1185">Reference proteome</keyword>
<name>A0A1X7HJY2_9BACL</name>
<proteinExistence type="predicted"/>
<dbReference type="AlphaFoldDB" id="A0A1X7HJY2"/>